<dbReference type="AlphaFoldDB" id="A0A8J6DGA0"/>
<evidence type="ECO:0000256" key="2">
    <source>
        <dbReference type="ARBA" id="ARBA00022670"/>
    </source>
</evidence>
<keyword evidence="9" id="KW-0720">Serine protease</keyword>
<proteinExistence type="predicted"/>
<keyword evidence="5" id="KW-1015">Disulfide bond</keyword>
<dbReference type="InterPro" id="IPR001254">
    <property type="entry name" value="Trypsin_dom"/>
</dbReference>
<dbReference type="PROSITE" id="PS00135">
    <property type="entry name" value="TRYPSIN_SER"/>
    <property type="match status" value="1"/>
</dbReference>
<keyword evidence="3" id="KW-0732">Signal</keyword>
<evidence type="ECO:0000256" key="1">
    <source>
        <dbReference type="ARBA" id="ARBA00011881"/>
    </source>
</evidence>
<dbReference type="EC" id="3.4.21.59" evidence="8"/>
<dbReference type="InterPro" id="IPR033116">
    <property type="entry name" value="TRYPSIN_SER"/>
</dbReference>
<feature type="domain" description="Peptidase S1" evidence="10">
    <location>
        <begin position="308"/>
        <end position="544"/>
    </location>
</feature>
<evidence type="ECO:0000256" key="9">
    <source>
        <dbReference type="RuleBase" id="RU363034"/>
    </source>
</evidence>
<dbReference type="InterPro" id="IPR043504">
    <property type="entry name" value="Peptidase_S1_PA_chymotrypsin"/>
</dbReference>
<reference evidence="11" key="1">
    <citation type="journal article" date="2021" name="Evol. Appl.">
        <title>The genome of the Pyrenean desman and the effects of bottlenecks and inbreeding on the genomic landscape of an endangered species.</title>
        <authorList>
            <person name="Escoda L."/>
            <person name="Castresana J."/>
        </authorList>
    </citation>
    <scope>NUCLEOTIDE SEQUENCE</scope>
    <source>
        <strain evidence="11">IBE-C5619</strain>
    </source>
</reference>
<dbReference type="InterPro" id="IPR009003">
    <property type="entry name" value="Peptidase_S1_PA"/>
</dbReference>
<dbReference type="InterPro" id="IPR001314">
    <property type="entry name" value="Peptidase_S1A"/>
</dbReference>
<evidence type="ECO:0000256" key="5">
    <source>
        <dbReference type="ARBA" id="ARBA00023157"/>
    </source>
</evidence>
<keyword evidence="2 9" id="KW-0645">Protease</keyword>
<dbReference type="PANTHER" id="PTHR24253">
    <property type="entry name" value="TRANSMEMBRANE PROTEASE SERINE"/>
    <property type="match status" value="1"/>
</dbReference>
<dbReference type="FunFam" id="2.40.10.10:FF:000039">
    <property type="entry name" value="Brain-specific serine protease 4"/>
    <property type="match status" value="1"/>
</dbReference>
<dbReference type="SUPFAM" id="SSF50494">
    <property type="entry name" value="Trypsin-like serine proteases"/>
    <property type="match status" value="2"/>
</dbReference>
<comment type="function">
    <text evidence="7">Tryptase is the major neutral protease present in mast cells and is secreted upon the coupled activation-degranulation response of this cell type.</text>
</comment>
<gene>
    <name evidence="11" type="ORF">J0S82_013828</name>
</gene>
<protein>
    <recommendedName>
        <fullName evidence="8">tryptase</fullName>
        <ecNumber evidence="8">3.4.21.59</ecNumber>
    </recommendedName>
</protein>
<keyword evidence="4 9" id="KW-0378">Hydrolase</keyword>
<dbReference type="SMART" id="SM00020">
    <property type="entry name" value="Tryp_SPc"/>
    <property type="match status" value="2"/>
</dbReference>
<evidence type="ECO:0000256" key="8">
    <source>
        <dbReference type="ARBA" id="ARBA00066748"/>
    </source>
</evidence>
<name>A0A8J6DGA0_GALPY</name>
<evidence type="ECO:0000259" key="10">
    <source>
        <dbReference type="PROSITE" id="PS50240"/>
    </source>
</evidence>
<accession>A0A8J6DGA0</accession>
<feature type="non-terminal residue" evidence="11">
    <location>
        <position position="1"/>
    </location>
</feature>
<dbReference type="GO" id="GO:0004252">
    <property type="term" value="F:serine-type endopeptidase activity"/>
    <property type="evidence" value="ECO:0007669"/>
    <property type="project" value="UniProtKB-EC"/>
</dbReference>
<dbReference type="Pfam" id="PF00089">
    <property type="entry name" value="Trypsin"/>
    <property type="match status" value="2"/>
</dbReference>
<keyword evidence="12" id="KW-1185">Reference proteome</keyword>
<dbReference type="PROSITE" id="PS50240">
    <property type="entry name" value="TRYPSIN_DOM"/>
    <property type="match status" value="2"/>
</dbReference>
<evidence type="ECO:0000313" key="11">
    <source>
        <dbReference type="EMBL" id="KAG8507339.1"/>
    </source>
</evidence>
<comment type="caution">
    <text evidence="11">The sequence shown here is derived from an EMBL/GenBank/DDBJ whole genome shotgun (WGS) entry which is preliminary data.</text>
</comment>
<comment type="catalytic activity">
    <reaction evidence="6">
        <text>Preferential cleavage: Arg-|-Xaa, Lys-|-Xaa, but with more restricted specificity than trypsin.</text>
        <dbReference type="EC" id="3.4.21.59"/>
    </reaction>
</comment>
<evidence type="ECO:0000256" key="4">
    <source>
        <dbReference type="ARBA" id="ARBA00022801"/>
    </source>
</evidence>
<dbReference type="PRINTS" id="PR00722">
    <property type="entry name" value="CHYMOTRYPSIN"/>
</dbReference>
<evidence type="ECO:0000256" key="3">
    <source>
        <dbReference type="ARBA" id="ARBA00022729"/>
    </source>
</evidence>
<dbReference type="Gene3D" id="2.40.10.10">
    <property type="entry name" value="Trypsin-like serine proteases"/>
    <property type="match status" value="2"/>
</dbReference>
<comment type="subunit">
    <text evidence="1">Homotetramer.</text>
</comment>
<dbReference type="Proteomes" id="UP000700334">
    <property type="component" value="Unassembled WGS sequence"/>
</dbReference>
<feature type="non-terminal residue" evidence="11">
    <location>
        <position position="566"/>
    </location>
</feature>
<dbReference type="PROSITE" id="PS00134">
    <property type="entry name" value="TRYPSIN_HIS"/>
    <property type="match status" value="1"/>
</dbReference>
<dbReference type="EMBL" id="JAGFMF010012111">
    <property type="protein sequence ID" value="KAG8507339.1"/>
    <property type="molecule type" value="Genomic_DNA"/>
</dbReference>
<sequence length="566" mass="62765">SDEEEQKNLLKSICGRPAVSSSIASGREANVGQWPWQVSVRQGLFHLCGATLISDQWVLTVASCFWSKDTRKYNILVGSLQAFNTPASRSTIIPVSRIIFYPDFQEDTSSAIAVVELAYPVSFSPVVLPICLPSSAVQLKNSTSCWVTGWGYSGIYHYIKPPYTLKELKVPLIDLQTCSDYYQKKSLLHGVKPNISEAMICSKFPVEQMDQCIGSRGDPLMCQVEDFWVLAGVMSWESNCIRTSEPGVYRNISFYKSWIEKSAISFTDFSAAPSLHLPRLFPVMLMPLICLKKDLQLVCGRPVHSGRIVGGHNSAEGRWPWQVSLHYSETHVCGASLISAWWVLTAAHCIQSKFFTFFYSVKLGTLEVNSLKEGKVYGVSKIIIHPKFHDTTADIALLKLSSRVTFTPFIMPICLPSYTKKLTIPGSCWVTGWGKLNEAVDEYATVLQEAEVPIINQQRCEEIYNPLAPVLPQLEAIIKEDMLCAGSNMKDSCKGDSGGPLSCQINGVWIQIGVVSWGMACGLSNPGVYSSVIYYQKWINTTISGAEALGVNHLDLSYFLFPVVPL</sequence>
<organism evidence="11 12">
    <name type="scientific">Galemys pyrenaicus</name>
    <name type="common">Iberian desman</name>
    <name type="synonym">Pyrenean desman</name>
    <dbReference type="NCBI Taxonomy" id="202257"/>
    <lineage>
        <taxon>Eukaryota</taxon>
        <taxon>Metazoa</taxon>
        <taxon>Chordata</taxon>
        <taxon>Craniata</taxon>
        <taxon>Vertebrata</taxon>
        <taxon>Euteleostomi</taxon>
        <taxon>Mammalia</taxon>
        <taxon>Eutheria</taxon>
        <taxon>Laurasiatheria</taxon>
        <taxon>Eulipotyphla</taxon>
        <taxon>Talpidae</taxon>
        <taxon>Galemys</taxon>
    </lineage>
</organism>
<evidence type="ECO:0000256" key="6">
    <source>
        <dbReference type="ARBA" id="ARBA00050838"/>
    </source>
</evidence>
<dbReference type="OrthoDB" id="9665484at2759"/>
<dbReference type="FunFam" id="2.40.10.10:FF:000024">
    <property type="entry name" value="Serine protease 53"/>
    <property type="match status" value="1"/>
</dbReference>
<dbReference type="InterPro" id="IPR018114">
    <property type="entry name" value="TRYPSIN_HIS"/>
</dbReference>
<evidence type="ECO:0000256" key="7">
    <source>
        <dbReference type="ARBA" id="ARBA00054350"/>
    </source>
</evidence>
<evidence type="ECO:0000313" key="12">
    <source>
        <dbReference type="Proteomes" id="UP000700334"/>
    </source>
</evidence>
<dbReference type="GO" id="GO:0006508">
    <property type="term" value="P:proteolysis"/>
    <property type="evidence" value="ECO:0007669"/>
    <property type="project" value="UniProtKB-KW"/>
</dbReference>
<dbReference type="PANTHER" id="PTHR24253:SF162">
    <property type="entry name" value="SERINE PROTEASE 48"/>
    <property type="match status" value="1"/>
</dbReference>
<dbReference type="CDD" id="cd00190">
    <property type="entry name" value="Tryp_SPc"/>
    <property type="match status" value="2"/>
</dbReference>
<feature type="domain" description="Peptidase S1" evidence="10">
    <location>
        <begin position="23"/>
        <end position="264"/>
    </location>
</feature>